<organism evidence="1 2">
    <name type="scientific">Pararge aegeria aegeria</name>
    <dbReference type="NCBI Taxonomy" id="348720"/>
    <lineage>
        <taxon>Eukaryota</taxon>
        <taxon>Metazoa</taxon>
        <taxon>Ecdysozoa</taxon>
        <taxon>Arthropoda</taxon>
        <taxon>Hexapoda</taxon>
        <taxon>Insecta</taxon>
        <taxon>Pterygota</taxon>
        <taxon>Neoptera</taxon>
        <taxon>Endopterygota</taxon>
        <taxon>Lepidoptera</taxon>
        <taxon>Glossata</taxon>
        <taxon>Ditrysia</taxon>
        <taxon>Papilionoidea</taxon>
        <taxon>Nymphalidae</taxon>
        <taxon>Satyrinae</taxon>
        <taxon>Satyrini</taxon>
        <taxon>Parargina</taxon>
        <taxon>Pararge</taxon>
    </lineage>
</organism>
<name>A0A8S4QET3_9NEOP</name>
<reference evidence="1" key="1">
    <citation type="submission" date="2022-03" db="EMBL/GenBank/DDBJ databases">
        <authorList>
            <person name="Lindestad O."/>
        </authorList>
    </citation>
    <scope>NUCLEOTIDE SEQUENCE</scope>
</reference>
<proteinExistence type="predicted"/>
<dbReference type="InterPro" id="IPR049076">
    <property type="entry name" value="ACCA"/>
</dbReference>
<dbReference type="GO" id="GO:0003989">
    <property type="term" value="F:acetyl-CoA carboxylase activity"/>
    <property type="evidence" value="ECO:0007669"/>
    <property type="project" value="InterPro"/>
</dbReference>
<comment type="caution">
    <text evidence="1">The sequence shown here is derived from an EMBL/GenBank/DDBJ whole genome shotgun (WGS) entry which is preliminary data.</text>
</comment>
<feature type="non-terminal residue" evidence="1">
    <location>
        <position position="1"/>
    </location>
</feature>
<dbReference type="SUPFAM" id="SSF52096">
    <property type="entry name" value="ClpP/crotonase"/>
    <property type="match status" value="1"/>
</dbReference>
<evidence type="ECO:0000313" key="2">
    <source>
        <dbReference type="Proteomes" id="UP000838756"/>
    </source>
</evidence>
<protein>
    <submittedName>
        <fullName evidence="1">Jg22417 protein</fullName>
    </submittedName>
</protein>
<dbReference type="GO" id="GO:0005739">
    <property type="term" value="C:mitochondrion"/>
    <property type="evidence" value="ECO:0007669"/>
    <property type="project" value="TreeGrafter"/>
</dbReference>
<dbReference type="PANTHER" id="PTHR45728">
    <property type="entry name" value="ACETYL-COA CARBOXYLASE, ISOFORM A"/>
    <property type="match status" value="1"/>
</dbReference>
<dbReference type="Gene3D" id="3.90.226.10">
    <property type="entry name" value="2-enoyl-CoA Hydratase, Chain A, domain 1"/>
    <property type="match status" value="1"/>
</dbReference>
<dbReference type="PANTHER" id="PTHR45728:SF3">
    <property type="entry name" value="ACETYL-COA CARBOXYLASE"/>
    <property type="match status" value="1"/>
</dbReference>
<dbReference type="OrthoDB" id="14612at2759"/>
<dbReference type="AlphaFoldDB" id="A0A8S4QET3"/>
<accession>A0A8S4QET3</accession>
<gene>
    <name evidence="1" type="primary">jg22417</name>
    <name evidence="1" type="ORF">PAEG_LOCUS412</name>
</gene>
<keyword evidence="2" id="KW-1185">Reference proteome</keyword>
<dbReference type="GO" id="GO:0006633">
    <property type="term" value="P:fatty acid biosynthetic process"/>
    <property type="evidence" value="ECO:0007669"/>
    <property type="project" value="TreeGrafter"/>
</dbReference>
<dbReference type="Proteomes" id="UP000838756">
    <property type="component" value="Unassembled WGS sequence"/>
</dbReference>
<dbReference type="EMBL" id="CAKXAJ010001314">
    <property type="protein sequence ID" value="CAH2207792.1"/>
    <property type="molecule type" value="Genomic_DNA"/>
</dbReference>
<dbReference type="InterPro" id="IPR029045">
    <property type="entry name" value="ClpP/crotonase-like_dom_sf"/>
</dbReference>
<evidence type="ECO:0000313" key="1">
    <source>
        <dbReference type="EMBL" id="CAH2207792.1"/>
    </source>
</evidence>
<sequence length="135" mass="15883">DIIPWRDSRRLLYWRLKRLLRQNAQELRVQAATATGPEHMDQRAAAATLRRWFTEDKGETQSHQWEHDNEAVCRWLEAQAADNDSVLERNLRAIKQDAVLQTVNHLVMELTPSQRTEFIRNLTALEMESDFNNSK</sequence>